<evidence type="ECO:0000313" key="2">
    <source>
        <dbReference type="Proteomes" id="UP001501729"/>
    </source>
</evidence>
<protein>
    <submittedName>
        <fullName evidence="1">Uncharacterized protein</fullName>
    </submittedName>
</protein>
<dbReference type="GeneID" id="68617521"/>
<proteinExistence type="predicted"/>
<accession>A0AAV3URD4</accession>
<evidence type="ECO:0000313" key="1">
    <source>
        <dbReference type="EMBL" id="GAA5064064.1"/>
    </source>
</evidence>
<organism evidence="1 2">
    <name type="scientific">Haladaptatus pallidirubidus</name>
    <dbReference type="NCBI Taxonomy" id="1008152"/>
    <lineage>
        <taxon>Archaea</taxon>
        <taxon>Methanobacteriati</taxon>
        <taxon>Methanobacteriota</taxon>
        <taxon>Stenosarchaea group</taxon>
        <taxon>Halobacteria</taxon>
        <taxon>Halobacteriales</taxon>
        <taxon>Haladaptataceae</taxon>
        <taxon>Haladaptatus</taxon>
    </lineage>
</organism>
<name>A0AAV3URD4_9EURY</name>
<dbReference type="EMBL" id="BAABKX010000030">
    <property type="protein sequence ID" value="GAA5064064.1"/>
    <property type="molecule type" value="Genomic_DNA"/>
</dbReference>
<gene>
    <name evidence="1" type="ORF">GCM10025751_53170</name>
</gene>
<dbReference type="Proteomes" id="UP001501729">
    <property type="component" value="Unassembled WGS sequence"/>
</dbReference>
<keyword evidence="2" id="KW-1185">Reference proteome</keyword>
<dbReference type="AlphaFoldDB" id="A0AAV3URD4"/>
<sequence>MQSRPITLLFPVPTSEPDDDRLHVYMSMGHGQAFAEALPPLVCDLWVTYVQSSFTTVCAAS</sequence>
<dbReference type="RefSeq" id="WP_227778754.1">
    <property type="nucleotide sequence ID" value="NZ_BAABKX010000030.1"/>
</dbReference>
<comment type="caution">
    <text evidence="1">The sequence shown here is derived from an EMBL/GenBank/DDBJ whole genome shotgun (WGS) entry which is preliminary data.</text>
</comment>
<reference evidence="1 2" key="1">
    <citation type="journal article" date="2019" name="Int. J. Syst. Evol. Microbiol.">
        <title>The Global Catalogue of Microorganisms (GCM) 10K type strain sequencing project: providing services to taxonomists for standard genome sequencing and annotation.</title>
        <authorList>
            <consortium name="The Broad Institute Genomics Platform"/>
            <consortium name="The Broad Institute Genome Sequencing Center for Infectious Disease"/>
            <person name="Wu L."/>
            <person name="Ma J."/>
        </authorList>
    </citation>
    <scope>NUCLEOTIDE SEQUENCE [LARGE SCALE GENOMIC DNA]</scope>
    <source>
        <strain evidence="1 2">JCM 17504</strain>
    </source>
</reference>